<accession>A0A1M7MPA4</accession>
<dbReference type="Proteomes" id="UP000184111">
    <property type="component" value="Unassembled WGS sequence"/>
</dbReference>
<dbReference type="STRING" id="310782.SAMN05216499_116128"/>
<dbReference type="Pfam" id="PF13649">
    <property type="entry name" value="Methyltransf_25"/>
    <property type="match status" value="1"/>
</dbReference>
<dbReference type="OrthoDB" id="3172472at2"/>
<evidence type="ECO:0000259" key="1">
    <source>
        <dbReference type="Pfam" id="PF13649"/>
    </source>
</evidence>
<dbReference type="GO" id="GO:0032259">
    <property type="term" value="P:methylation"/>
    <property type="evidence" value="ECO:0007669"/>
    <property type="project" value="UniProtKB-KW"/>
</dbReference>
<dbReference type="InterPro" id="IPR041698">
    <property type="entry name" value="Methyltransf_25"/>
</dbReference>
<dbReference type="AlphaFoldDB" id="A0A1M7MPA4"/>
<reference evidence="2 3" key="1">
    <citation type="submission" date="2016-11" db="EMBL/GenBank/DDBJ databases">
        <authorList>
            <person name="Jaros S."/>
            <person name="Januszkiewicz K."/>
            <person name="Wedrychowicz H."/>
        </authorList>
    </citation>
    <scope>NUCLEOTIDE SEQUENCE [LARGE SCALE GENOMIC DNA]</scope>
    <source>
        <strain evidence="2 3">CGMCC 4.2025</strain>
    </source>
</reference>
<proteinExistence type="predicted"/>
<gene>
    <name evidence="2" type="ORF">SAMN05216499_116128</name>
</gene>
<keyword evidence="2" id="KW-0489">Methyltransferase</keyword>
<dbReference type="Gene3D" id="3.40.50.150">
    <property type="entry name" value="Vaccinia Virus protein VP39"/>
    <property type="match status" value="1"/>
</dbReference>
<dbReference type="EMBL" id="FRBI01000016">
    <property type="protein sequence ID" value="SHM92835.1"/>
    <property type="molecule type" value="Genomic_DNA"/>
</dbReference>
<protein>
    <submittedName>
        <fullName evidence="2">Methyltransferase domain-containing protein</fullName>
    </submittedName>
</protein>
<organism evidence="2 3">
    <name type="scientific">Actinacidiphila paucisporea</name>
    <dbReference type="NCBI Taxonomy" id="310782"/>
    <lineage>
        <taxon>Bacteria</taxon>
        <taxon>Bacillati</taxon>
        <taxon>Actinomycetota</taxon>
        <taxon>Actinomycetes</taxon>
        <taxon>Kitasatosporales</taxon>
        <taxon>Streptomycetaceae</taxon>
        <taxon>Actinacidiphila</taxon>
    </lineage>
</organism>
<dbReference type="SUPFAM" id="SSF53335">
    <property type="entry name" value="S-adenosyl-L-methionine-dependent methyltransferases"/>
    <property type="match status" value="1"/>
</dbReference>
<name>A0A1M7MPA4_9ACTN</name>
<dbReference type="CDD" id="cd02440">
    <property type="entry name" value="AdoMet_MTases"/>
    <property type="match status" value="1"/>
</dbReference>
<feature type="domain" description="Methyltransferase" evidence="1">
    <location>
        <begin position="46"/>
        <end position="125"/>
    </location>
</feature>
<sequence length="145" mass="15557">MIDDGDYFGEPIANRYDEAHAETFRSDVVGPIVDVLVSIADGGRALELGVGTGRIALPMARRGVSVHGIELSPAMVARLRAKPGGDAIGVTVGDFATARVADSFSLVFLLYNTIMNLTTQEAQALWPSWPAGPHTRWRRPPATAR</sequence>
<dbReference type="GO" id="GO:0008168">
    <property type="term" value="F:methyltransferase activity"/>
    <property type="evidence" value="ECO:0007669"/>
    <property type="project" value="UniProtKB-KW"/>
</dbReference>
<evidence type="ECO:0000313" key="3">
    <source>
        <dbReference type="Proteomes" id="UP000184111"/>
    </source>
</evidence>
<evidence type="ECO:0000313" key="2">
    <source>
        <dbReference type="EMBL" id="SHM92835.1"/>
    </source>
</evidence>
<dbReference type="InterPro" id="IPR029063">
    <property type="entry name" value="SAM-dependent_MTases_sf"/>
</dbReference>
<keyword evidence="3" id="KW-1185">Reference proteome</keyword>
<keyword evidence="2" id="KW-0808">Transferase</keyword>